<keyword evidence="2" id="KW-0964">Secreted</keyword>
<dbReference type="PROSITE" id="PS50215">
    <property type="entry name" value="ADAM_MEPRO"/>
    <property type="match status" value="1"/>
</dbReference>
<evidence type="ECO:0000259" key="14">
    <source>
        <dbReference type="PROSITE" id="PS50215"/>
    </source>
</evidence>
<keyword evidence="10" id="KW-1015">Disulfide bond</keyword>
<evidence type="ECO:0000256" key="9">
    <source>
        <dbReference type="ARBA" id="ARBA00023049"/>
    </source>
</evidence>
<dbReference type="Pfam" id="PF17771">
    <property type="entry name" value="ADAMTS_CR_2"/>
    <property type="match status" value="1"/>
</dbReference>
<evidence type="ECO:0000256" key="4">
    <source>
        <dbReference type="ARBA" id="ARBA00022723"/>
    </source>
</evidence>
<feature type="compositionally biased region" description="Acidic residues" evidence="13">
    <location>
        <begin position="1631"/>
        <end position="1665"/>
    </location>
</feature>
<keyword evidence="16" id="KW-1185">Reference proteome</keyword>
<feature type="compositionally biased region" description="Basic and acidic residues" evidence="13">
    <location>
        <begin position="922"/>
        <end position="936"/>
    </location>
</feature>
<dbReference type="Pfam" id="PF19030">
    <property type="entry name" value="TSP1_ADAMTS"/>
    <property type="match status" value="1"/>
</dbReference>
<dbReference type="InterPro" id="IPR036383">
    <property type="entry name" value="TSP1_rpt_sf"/>
</dbReference>
<dbReference type="InterPro" id="IPR050439">
    <property type="entry name" value="ADAMTS_ADAMTS-like"/>
</dbReference>
<dbReference type="Gene3D" id="3.40.390.10">
    <property type="entry name" value="Collagenase (Catalytic Domain)"/>
    <property type="match status" value="1"/>
</dbReference>
<organism evidence="15 16">
    <name type="scientific">Polyplax serrata</name>
    <name type="common">Common mouse louse</name>
    <dbReference type="NCBI Taxonomy" id="468196"/>
    <lineage>
        <taxon>Eukaryota</taxon>
        <taxon>Metazoa</taxon>
        <taxon>Ecdysozoa</taxon>
        <taxon>Arthropoda</taxon>
        <taxon>Hexapoda</taxon>
        <taxon>Insecta</taxon>
        <taxon>Pterygota</taxon>
        <taxon>Neoptera</taxon>
        <taxon>Paraneoptera</taxon>
        <taxon>Psocodea</taxon>
        <taxon>Troctomorpha</taxon>
        <taxon>Phthiraptera</taxon>
        <taxon>Anoplura</taxon>
        <taxon>Polyplacidae</taxon>
        <taxon>Polyplax</taxon>
    </lineage>
</organism>
<dbReference type="InterPro" id="IPR024079">
    <property type="entry name" value="MetalloPept_cat_dom_sf"/>
</dbReference>
<feature type="binding site" evidence="12">
    <location>
        <position position="390"/>
    </location>
    <ligand>
        <name>Zn(2+)</name>
        <dbReference type="ChEBI" id="CHEBI:29105"/>
        <note>catalytic</note>
    </ligand>
</feature>
<protein>
    <recommendedName>
        <fullName evidence="14">Peptidase M12B domain-containing protein</fullName>
    </recommendedName>
</protein>
<dbReference type="Gene3D" id="2.20.100.10">
    <property type="entry name" value="Thrombospondin type-1 (TSP1) repeat"/>
    <property type="match status" value="2"/>
</dbReference>
<dbReference type="InterPro" id="IPR000884">
    <property type="entry name" value="TSP1_rpt"/>
</dbReference>
<evidence type="ECO:0000256" key="2">
    <source>
        <dbReference type="ARBA" id="ARBA00022525"/>
    </source>
</evidence>
<dbReference type="Pfam" id="PF00090">
    <property type="entry name" value="TSP_1"/>
    <property type="match status" value="1"/>
</dbReference>
<dbReference type="InterPro" id="IPR041645">
    <property type="entry name" value="ADAMTS_CR_2"/>
</dbReference>
<feature type="domain" description="Peptidase M12B" evidence="14">
    <location>
        <begin position="243"/>
        <end position="452"/>
    </location>
</feature>
<feature type="binding site" evidence="12">
    <location>
        <position position="394"/>
    </location>
    <ligand>
        <name>Zn(2+)</name>
        <dbReference type="ChEBI" id="CHEBI:29105"/>
        <note>catalytic</note>
    </ligand>
</feature>
<feature type="region of interest" description="Disordered" evidence="13">
    <location>
        <begin position="912"/>
        <end position="936"/>
    </location>
</feature>
<evidence type="ECO:0000256" key="13">
    <source>
        <dbReference type="SAM" id="MobiDB-lite"/>
    </source>
</evidence>
<dbReference type="InterPro" id="IPR013273">
    <property type="entry name" value="ADAMTS/ADAMTS-like"/>
</dbReference>
<dbReference type="SUPFAM" id="SSF82895">
    <property type="entry name" value="TSP-1 type 1 repeat"/>
    <property type="match status" value="2"/>
</dbReference>
<dbReference type="InterPro" id="IPR002870">
    <property type="entry name" value="Peptidase_M12B_N"/>
</dbReference>
<evidence type="ECO:0000256" key="3">
    <source>
        <dbReference type="ARBA" id="ARBA00022670"/>
    </source>
</evidence>
<keyword evidence="9" id="KW-0482">Metalloprotease</keyword>
<gene>
    <name evidence="15" type="ORF">RUM44_006048</name>
</gene>
<evidence type="ECO:0000256" key="6">
    <source>
        <dbReference type="ARBA" id="ARBA00022737"/>
    </source>
</evidence>
<proteinExistence type="predicted"/>
<dbReference type="InterPro" id="IPR045371">
    <property type="entry name" value="ADAMTS_CR_3"/>
</dbReference>
<evidence type="ECO:0000256" key="12">
    <source>
        <dbReference type="PROSITE-ProRule" id="PRU00276"/>
    </source>
</evidence>
<evidence type="ECO:0000256" key="1">
    <source>
        <dbReference type="ARBA" id="ARBA00004613"/>
    </source>
</evidence>
<dbReference type="PROSITE" id="PS50092">
    <property type="entry name" value="TSP1"/>
    <property type="match status" value="2"/>
</dbReference>
<evidence type="ECO:0000256" key="11">
    <source>
        <dbReference type="ARBA" id="ARBA00023180"/>
    </source>
</evidence>
<evidence type="ECO:0000256" key="10">
    <source>
        <dbReference type="ARBA" id="ARBA00023157"/>
    </source>
</evidence>
<accession>A0ABR1AYU6</accession>
<keyword evidence="5" id="KW-0732">Signal</keyword>
<evidence type="ECO:0000313" key="16">
    <source>
        <dbReference type="Proteomes" id="UP001359485"/>
    </source>
</evidence>
<dbReference type="PANTHER" id="PTHR13723">
    <property type="entry name" value="ADAMTS A DISINTEGRIN AND METALLOPROTEASE WITH THROMBOSPONDIN MOTIFS PROTEASE"/>
    <property type="match status" value="1"/>
</dbReference>
<dbReference type="InterPro" id="IPR001590">
    <property type="entry name" value="Peptidase_M12B"/>
</dbReference>
<reference evidence="15 16" key="1">
    <citation type="submission" date="2023-09" db="EMBL/GenBank/DDBJ databases">
        <title>Genomes of two closely related lineages of the louse Polyplax serrata with different host specificities.</title>
        <authorList>
            <person name="Martinu J."/>
            <person name="Tarabai H."/>
            <person name="Stefka J."/>
            <person name="Hypsa V."/>
        </authorList>
    </citation>
    <scope>NUCLEOTIDE SEQUENCE [LARGE SCALE GENOMIC DNA]</scope>
    <source>
        <strain evidence="15">98ZLc_SE</strain>
    </source>
</reference>
<evidence type="ECO:0000256" key="8">
    <source>
        <dbReference type="ARBA" id="ARBA00022833"/>
    </source>
</evidence>
<dbReference type="PANTHER" id="PTHR13723:SF200">
    <property type="entry name" value="ADAM METALLOPEPTIDASE WITH THROMBOSPONDIN TYPE 1 MOTIF B, ISOFORM B"/>
    <property type="match status" value="1"/>
</dbReference>
<feature type="binding site" evidence="12">
    <location>
        <position position="400"/>
    </location>
    <ligand>
        <name>Zn(2+)</name>
        <dbReference type="ChEBI" id="CHEBI:29105"/>
        <note>catalytic</note>
    </ligand>
</feature>
<feature type="region of interest" description="Disordered" evidence="13">
    <location>
        <begin position="1590"/>
        <end position="1680"/>
    </location>
</feature>
<dbReference type="Pfam" id="PF01421">
    <property type="entry name" value="Reprolysin"/>
    <property type="match status" value="1"/>
</dbReference>
<dbReference type="SUPFAM" id="SSF55486">
    <property type="entry name" value="Metalloproteases ('zincins'), catalytic domain"/>
    <property type="match status" value="1"/>
</dbReference>
<dbReference type="Pfam" id="PF19236">
    <property type="entry name" value="ADAMTS_CR_3"/>
    <property type="match status" value="1"/>
</dbReference>
<dbReference type="Gene3D" id="3.40.1620.60">
    <property type="match status" value="1"/>
</dbReference>
<keyword evidence="7" id="KW-0378">Hydrolase</keyword>
<name>A0ABR1AYU6_POLSC</name>
<comment type="caution">
    <text evidence="15">The sequence shown here is derived from an EMBL/GenBank/DDBJ whole genome shotgun (WGS) entry which is preliminary data.</text>
</comment>
<dbReference type="Pfam" id="PF01562">
    <property type="entry name" value="Pep_M12B_propep"/>
    <property type="match status" value="1"/>
</dbReference>
<feature type="active site" evidence="12">
    <location>
        <position position="391"/>
    </location>
</feature>
<dbReference type="PRINTS" id="PR01857">
    <property type="entry name" value="ADAMTSFAMILY"/>
</dbReference>
<dbReference type="EMBL" id="JAWJWF010000006">
    <property type="protein sequence ID" value="KAK6631521.1"/>
    <property type="molecule type" value="Genomic_DNA"/>
</dbReference>
<evidence type="ECO:0000256" key="5">
    <source>
        <dbReference type="ARBA" id="ARBA00022729"/>
    </source>
</evidence>
<keyword evidence="4 12" id="KW-0479">Metal-binding</keyword>
<feature type="compositionally biased region" description="Low complexity" evidence="13">
    <location>
        <begin position="1666"/>
        <end position="1676"/>
    </location>
</feature>
<keyword evidence="3" id="KW-0645">Protease</keyword>
<evidence type="ECO:0000256" key="7">
    <source>
        <dbReference type="ARBA" id="ARBA00022801"/>
    </source>
</evidence>
<dbReference type="Proteomes" id="UP001359485">
    <property type="component" value="Unassembled WGS sequence"/>
</dbReference>
<comment type="caution">
    <text evidence="12">Lacks conserved residue(s) required for the propagation of feature annotation.</text>
</comment>
<keyword evidence="8 12" id="KW-0862">Zinc</keyword>
<dbReference type="Gene3D" id="2.60.120.830">
    <property type="match status" value="1"/>
</dbReference>
<keyword evidence="11" id="KW-0325">Glycoprotein</keyword>
<keyword evidence="6" id="KW-0677">Repeat</keyword>
<comment type="subcellular location">
    <subcellularLocation>
        <location evidence="1">Secreted</location>
    </subcellularLocation>
</comment>
<sequence length="1706" mass="191768">MSETVNLHYGLFIILFCMLNLEGVGAKTPFGAHFSYKGKYTGVIADYEIVVPQLVNKDGNFISHVVSHQHSKRSANELESIFYKIPIAGKEYLVELTLNKKLISPGAIVETHKLETRSDESSLNYKNSSQEAGKLFKNLGVRKLRNTECHFSGHVKGENISKAALSTCYGLAGFIQIGKGFYTIEPVAEHDPFVEDAFPHILYRSDRTENGSVCQAIDELAAMMSEQVMRKRRDNNFAPSSPMYIETLIVMDKSLIGYHKGSDCENYVLTVFNMAFNLFHDASLGLLMTLTIVRIIRLEVEDADMNLQVNTDAIKTLKYFQTWQYEINPGDDSHPNHHDVAVFITRVDVCYSPSSCGLLGLSTIGKACDAKESAVLCEDSGLRLGFVIAHEIGHLLGASHDEVSSNGTSASAATTVMHPQVSMNSQLWSSSSQSYIKAFLRSGMGNCLLDEPEDHNFNTQDLLPGVMYDANFQCKHLIVSNARECDRGSSCDSLNCYVPGYACILTHSPPADGTRCGEDMWCHEGKCIGLGQRPGAVDGNWGEWSSWSECTRTCGSGVSSSVRQCDKPMPSHGGKNCVGERKRYKICATTPCKTGRPSFRDVQCGEFNDWIYPEDGKVHTWKAFYMHEDNPCTLFCINEDKKVAALRARVVDGTMCYRGIRDVCIGGSCKTLPCDLQFDSNAVEDVCGICHGDGTGCEFSGETLNITKSMKAMTKLIDVSTGSKNIKVEELSATSANIIVKDKETKDIYIKGQMLGMFTVPGSQAWLGMVKNHQQALNIPGPVTKPLSIWIQNDNNVTVKWSMALPPMQQRKPEFAWDFITWGPCSAKCGPGTQKSEPSCMEEKSGHVENMFCADLEMPPVKIRQCEIAKCEPRWMVGDWKGCEKPNTSEKIRRRVVYCIKPLGEGEGESQIVSNSECVSPKPHDTEPCENRQKREDTEYTRPFFDDTMFRSDTVEFGFHKKYDDYLTHFAALSGPQRKSETIPLHLLSSPHFKHYFRVLESPEDNLSGVNSNSGVNLSYATSDRQAQSKISPDFYKNTFSGNPIDVGHVEAQRISIKSRKRAPSELSNLFDGIHDIRSHKYLKLLQLFEKKPANQGSLNKHGALRDLKRSNIMKKITRKKLENINKNGVRTARQGDASKREQTIRRPKVYKISKKSSVLFRDPKISSKKIRNSLHAFLSKRQNKIFNYTSPNLTNVVNNLENVDALAKTRFMNMIKGVEENVETAFPKDSESKCPWGPSNTEPIKDNCQEYTSESAAQNEEFYGNEMKNIKLLRKNYDGSGMKKWNVTQCNSTSAVSSPKNTVENVDWPKKLLPGRKSSFSNPFNPMETNARIYSTKAKFKGGYKTIEDLFFEKKNKKLQTKSLKKRNAHLILWNRRGSDLVSVHPCGIRSTEDCTQRKIRKRLSRKWKRPKIKDLNGKSSAKEFGGTGYGAETRNYLNNIFRDTHVKGTPKPEFKTETEATIIDTGRLVIDRDSLDEQELDIVVQDNHGEEGSFSYQVLPQPSENSEIHLHGQEVWDLYRKLKQRDERTPRSEVLGESKAEAEINGRIANHLPKSELCNRARESNDEFEPIVTDAPSTEKVQTNSFVIESSTRMPSDHRVSTTETVVESTYTPEKEEETTLPAEMTTQETEDDEDEDENEDEDEDEDEGEGEDENENDDEEDLTSTVPTTTTVSKIKKKKEVKLKIPIKNPGDAAAKQKRFSIK</sequence>
<evidence type="ECO:0000313" key="15">
    <source>
        <dbReference type="EMBL" id="KAK6631521.1"/>
    </source>
</evidence>
<dbReference type="SMART" id="SM00209">
    <property type="entry name" value="TSP1"/>
    <property type="match status" value="2"/>
</dbReference>